<gene>
    <name evidence="2" type="ORF">GIY23_07665</name>
</gene>
<dbReference type="RefSeq" id="WP_154076013.1">
    <property type="nucleotide sequence ID" value="NZ_CP045929.1"/>
</dbReference>
<protein>
    <recommendedName>
        <fullName evidence="4">Zinc-finger domain-containing protein</fullName>
    </recommendedName>
</protein>
<evidence type="ECO:0000256" key="1">
    <source>
        <dbReference type="SAM" id="MobiDB-lite"/>
    </source>
</evidence>
<organism evidence="2 3">
    <name type="scientific">Allosaccharopolyspora coralli</name>
    <dbReference type="NCBI Taxonomy" id="2665642"/>
    <lineage>
        <taxon>Bacteria</taxon>
        <taxon>Bacillati</taxon>
        <taxon>Actinomycetota</taxon>
        <taxon>Actinomycetes</taxon>
        <taxon>Pseudonocardiales</taxon>
        <taxon>Pseudonocardiaceae</taxon>
        <taxon>Allosaccharopolyspora</taxon>
    </lineage>
</organism>
<feature type="region of interest" description="Disordered" evidence="1">
    <location>
        <begin position="70"/>
        <end position="92"/>
    </location>
</feature>
<dbReference type="AlphaFoldDB" id="A0A5Q3QF21"/>
<dbReference type="InterPro" id="IPR031795">
    <property type="entry name" value="Zf-HC3"/>
</dbReference>
<proteinExistence type="predicted"/>
<evidence type="ECO:0000313" key="2">
    <source>
        <dbReference type="EMBL" id="QGK69417.1"/>
    </source>
</evidence>
<name>A0A5Q3QF21_9PSEU</name>
<reference evidence="3" key="1">
    <citation type="submission" date="2019-11" db="EMBL/GenBank/DDBJ databases">
        <title>The complete genome sequence of Saccharopolyspora sp. E2A.</title>
        <authorList>
            <person name="Zhang G."/>
        </authorList>
    </citation>
    <scope>NUCLEOTIDE SEQUENCE [LARGE SCALE GENOMIC DNA]</scope>
    <source>
        <strain evidence="3">E2A</strain>
    </source>
</reference>
<keyword evidence="3" id="KW-1185">Reference proteome</keyword>
<dbReference type="EMBL" id="CP045929">
    <property type="protein sequence ID" value="QGK69417.1"/>
    <property type="molecule type" value="Genomic_DNA"/>
</dbReference>
<sequence>MSHPFRWVPANGRRHASRHPTTGGGYPSGLAVTTLCGLDVRARTGDLPWLWPTCADCNLEARRIVGAVIRFPGPDPPAPNPGSYGSRSERHD</sequence>
<dbReference type="KEGG" id="sace:GIY23_07665"/>
<accession>A0A5Q3QF21</accession>
<evidence type="ECO:0000313" key="3">
    <source>
        <dbReference type="Proteomes" id="UP000371041"/>
    </source>
</evidence>
<feature type="region of interest" description="Disordered" evidence="1">
    <location>
        <begin position="1"/>
        <end position="26"/>
    </location>
</feature>
<dbReference type="Proteomes" id="UP000371041">
    <property type="component" value="Chromosome"/>
</dbReference>
<dbReference type="Gene3D" id="2.30.30.990">
    <property type="entry name" value="Malonyl-[acyl-carrier protein] O-methyltransferase, zinc-finger motif"/>
    <property type="match status" value="1"/>
</dbReference>
<dbReference type="Pfam" id="PF16827">
    <property type="entry name" value="zf-HC3"/>
    <property type="match status" value="1"/>
</dbReference>
<evidence type="ECO:0008006" key="4">
    <source>
        <dbReference type="Google" id="ProtNLM"/>
    </source>
</evidence>